<dbReference type="PANTHER" id="PTHR37814">
    <property type="entry name" value="CONSERVED MEMBRANE PROTEIN"/>
    <property type="match status" value="1"/>
</dbReference>
<keyword evidence="1" id="KW-1133">Transmembrane helix</keyword>
<evidence type="ECO:0008006" key="4">
    <source>
        <dbReference type="Google" id="ProtNLM"/>
    </source>
</evidence>
<feature type="transmembrane region" description="Helical" evidence="1">
    <location>
        <begin position="296"/>
        <end position="313"/>
    </location>
</feature>
<feature type="transmembrane region" description="Helical" evidence="1">
    <location>
        <begin position="36"/>
        <end position="56"/>
    </location>
</feature>
<keyword evidence="3" id="KW-1185">Reference proteome</keyword>
<feature type="transmembrane region" description="Helical" evidence="1">
    <location>
        <begin position="184"/>
        <end position="207"/>
    </location>
</feature>
<organism evidence="2 3">
    <name type="scientific">Bacillus seohaeanensis</name>
    <dbReference type="NCBI Taxonomy" id="284580"/>
    <lineage>
        <taxon>Bacteria</taxon>
        <taxon>Bacillati</taxon>
        <taxon>Bacillota</taxon>
        <taxon>Bacilli</taxon>
        <taxon>Bacillales</taxon>
        <taxon>Bacillaceae</taxon>
        <taxon>Bacillus</taxon>
    </lineage>
</organism>
<accession>A0ABW5RMU0</accession>
<name>A0ABW5RMU0_9BACI</name>
<keyword evidence="1" id="KW-0812">Transmembrane</keyword>
<dbReference type="EMBL" id="JBHUMF010000008">
    <property type="protein sequence ID" value="MFD2679829.1"/>
    <property type="molecule type" value="Genomic_DNA"/>
</dbReference>
<feature type="transmembrane region" description="Helical" evidence="1">
    <location>
        <begin position="219"/>
        <end position="240"/>
    </location>
</feature>
<protein>
    <recommendedName>
        <fullName evidence="4">Membrane protein YkvI</fullName>
    </recommendedName>
</protein>
<comment type="caution">
    <text evidence="2">The sequence shown here is derived from an EMBL/GenBank/DDBJ whole genome shotgun (WGS) entry which is preliminary data.</text>
</comment>
<dbReference type="InterPro" id="IPR038728">
    <property type="entry name" value="YkvI-like"/>
</dbReference>
<proteinExistence type="predicted"/>
<sequence length="347" mass="38851">MKKITGSFQIAAVYVGTVIGAGFATGREIVEFFTRFGFVGFIGILISGLLFIYLGSKIMMKAHEIKATSFEQFNEYLFGKWFSKFMNILMMGMLLGVTAVMLSGAGALFEEQLGFPKQVGVLLTIILGFLTMIVGMKGLFAVNTFVVPLMIIFNVFLMLHSIRDPLFLESMFEIPYVDDGWKSVIAPFTYAAFNLAMAQAVLVPVAAEMEDIKMVKWGGYLGGALLTLILISSHFTLITIPNVTFYEIPMAIVVKSMFSGVYIIYILIIFGEIFTSVIGGVFGLDKQLKNYWKGSSLVVVSFIFTFAYLLSFFEYSKLLAYLYPLFGYFSLVFMVLLWMKPSKEKFS</sequence>
<dbReference type="RefSeq" id="WP_377932895.1">
    <property type="nucleotide sequence ID" value="NZ_JBHUMF010000008.1"/>
</dbReference>
<keyword evidence="1" id="KW-0472">Membrane</keyword>
<feature type="transmembrane region" description="Helical" evidence="1">
    <location>
        <begin position="88"/>
        <end position="109"/>
    </location>
</feature>
<dbReference type="Proteomes" id="UP001597506">
    <property type="component" value="Unassembled WGS sequence"/>
</dbReference>
<gene>
    <name evidence="2" type="ORF">ACFSUL_03580</name>
</gene>
<dbReference type="PANTHER" id="PTHR37814:SF1">
    <property type="entry name" value="MEMBRANE PROTEIN"/>
    <property type="match status" value="1"/>
</dbReference>
<feature type="transmembrane region" description="Helical" evidence="1">
    <location>
        <begin position="115"/>
        <end position="133"/>
    </location>
</feature>
<reference evidence="3" key="1">
    <citation type="journal article" date="2019" name="Int. J. Syst. Evol. Microbiol.">
        <title>The Global Catalogue of Microorganisms (GCM) 10K type strain sequencing project: providing services to taxonomists for standard genome sequencing and annotation.</title>
        <authorList>
            <consortium name="The Broad Institute Genomics Platform"/>
            <consortium name="The Broad Institute Genome Sequencing Center for Infectious Disease"/>
            <person name="Wu L."/>
            <person name="Ma J."/>
        </authorList>
    </citation>
    <scope>NUCLEOTIDE SEQUENCE [LARGE SCALE GENOMIC DNA]</scope>
    <source>
        <strain evidence="3">KCTC 3913</strain>
    </source>
</reference>
<evidence type="ECO:0000256" key="1">
    <source>
        <dbReference type="SAM" id="Phobius"/>
    </source>
</evidence>
<feature type="transmembrane region" description="Helical" evidence="1">
    <location>
        <begin position="260"/>
        <end position="284"/>
    </location>
</feature>
<evidence type="ECO:0000313" key="3">
    <source>
        <dbReference type="Proteomes" id="UP001597506"/>
    </source>
</evidence>
<feature type="transmembrane region" description="Helical" evidence="1">
    <location>
        <begin position="319"/>
        <end position="339"/>
    </location>
</feature>
<feature type="transmembrane region" description="Helical" evidence="1">
    <location>
        <begin position="140"/>
        <end position="162"/>
    </location>
</feature>
<evidence type="ECO:0000313" key="2">
    <source>
        <dbReference type="EMBL" id="MFD2679829.1"/>
    </source>
</evidence>